<dbReference type="Proteomes" id="UP001163687">
    <property type="component" value="Chromosome"/>
</dbReference>
<sequence length="79" mass="8950">MTTPRSGPLRSDTTPPLLRAYHLLLGHVTQQGRPMTGEEREALRAILDAHAKLERDALKRRERELRRKAKRRAAGGGWA</sequence>
<proteinExistence type="predicted"/>
<dbReference type="AlphaFoldDB" id="A0AA35CLT3"/>
<accession>A0AA35CLT3</accession>
<name>A0AA35CLT3_9FIRM</name>
<keyword evidence="2" id="KW-1185">Reference proteome</keyword>
<evidence type="ECO:0000313" key="1">
    <source>
        <dbReference type="EMBL" id="BDG59635.1"/>
    </source>
</evidence>
<dbReference type="EMBL" id="AP025628">
    <property type="protein sequence ID" value="BDG59635.1"/>
    <property type="molecule type" value="Genomic_DNA"/>
</dbReference>
<reference evidence="1" key="1">
    <citation type="submission" date="2022-03" db="EMBL/GenBank/DDBJ databases">
        <title>Complete genome sequence of Caldinitratiruptor microaerophilus.</title>
        <authorList>
            <person name="Mukaiyama R."/>
            <person name="Nishiyama T."/>
            <person name="Ueda K."/>
        </authorList>
    </citation>
    <scope>NUCLEOTIDE SEQUENCE</scope>
    <source>
        <strain evidence="1">JCM 16183</strain>
    </source>
</reference>
<dbReference type="RefSeq" id="WP_264843747.1">
    <property type="nucleotide sequence ID" value="NZ_AP025628.1"/>
</dbReference>
<protein>
    <submittedName>
        <fullName evidence="1">Uncharacterized protein</fullName>
    </submittedName>
</protein>
<dbReference type="KEGG" id="cmic:caldi_07250"/>
<gene>
    <name evidence="1" type="ORF">caldi_07250</name>
</gene>
<evidence type="ECO:0000313" key="2">
    <source>
        <dbReference type="Proteomes" id="UP001163687"/>
    </source>
</evidence>
<organism evidence="1 2">
    <name type="scientific">Caldinitratiruptor microaerophilus</name>
    <dbReference type="NCBI Taxonomy" id="671077"/>
    <lineage>
        <taxon>Bacteria</taxon>
        <taxon>Bacillati</taxon>
        <taxon>Bacillota</taxon>
        <taxon>Clostridia</taxon>
        <taxon>Eubacteriales</taxon>
        <taxon>Symbiobacteriaceae</taxon>
        <taxon>Caldinitratiruptor</taxon>
    </lineage>
</organism>